<sequence length="74" mass="8634">MANKFEDMTFDNNDYQVVKNFSEDNNTNLGWEKKIKTSFSIKKSNSEKLDELVKKLNAKSRSVIIDMLIEKSEL</sequence>
<name>A0A0V8CV01_LACLL</name>
<dbReference type="RefSeq" id="WP_058210669.1">
    <property type="nucleotide sequence ID" value="NZ_LKLP01000132.1"/>
</dbReference>
<dbReference type="PATRIC" id="fig|1360.106.peg.2397"/>
<dbReference type="Proteomes" id="UP000054230">
    <property type="component" value="Unassembled WGS sequence"/>
</dbReference>
<dbReference type="AlphaFoldDB" id="A0A0V8CV01"/>
<comment type="caution">
    <text evidence="1">The sequence shown here is derived from an EMBL/GenBank/DDBJ whole genome shotgun (WGS) entry which is preliminary data.</text>
</comment>
<organism evidence="1 2">
    <name type="scientific">Lactococcus lactis subsp. lactis</name>
    <name type="common">Streptococcus lactis</name>
    <dbReference type="NCBI Taxonomy" id="1360"/>
    <lineage>
        <taxon>Bacteria</taxon>
        <taxon>Bacillati</taxon>
        <taxon>Bacillota</taxon>
        <taxon>Bacilli</taxon>
        <taxon>Lactobacillales</taxon>
        <taxon>Streptococcaceae</taxon>
        <taxon>Lactococcus</taxon>
    </lineage>
</organism>
<evidence type="ECO:0000313" key="1">
    <source>
        <dbReference type="EMBL" id="KSU04975.1"/>
    </source>
</evidence>
<protein>
    <submittedName>
        <fullName evidence="1">Uncharacterized protein</fullName>
    </submittedName>
</protein>
<proteinExistence type="predicted"/>
<dbReference type="EMBL" id="LKLP01000132">
    <property type="protein sequence ID" value="KSU04975.1"/>
    <property type="molecule type" value="Genomic_DNA"/>
</dbReference>
<evidence type="ECO:0000313" key="2">
    <source>
        <dbReference type="Proteomes" id="UP000054230"/>
    </source>
</evidence>
<reference evidence="2" key="1">
    <citation type="submission" date="2015-10" db="EMBL/GenBank/DDBJ databases">
        <title>Draft Genome Sequences of 11 Lactococcus lactis subspecies cremoris strains.</title>
        <authorList>
            <person name="Wels M."/>
            <person name="Backus L."/>
            <person name="Boekhorst J."/>
            <person name="Dijkstra A."/>
            <person name="Beerthuizen M."/>
            <person name="Kelly W."/>
            <person name="Siezen R."/>
            <person name="Bachmann H."/>
            <person name="Van Hijum S."/>
        </authorList>
    </citation>
    <scope>NUCLEOTIDE SEQUENCE [LARGE SCALE GENOMIC DNA]</scope>
    <source>
        <strain evidence="2">LMG8520</strain>
    </source>
</reference>
<accession>A0A0V8CV01</accession>
<gene>
    <name evidence="1" type="ORF">LMG8520_2680</name>
</gene>